<dbReference type="InterPro" id="IPR022905">
    <property type="entry name" value="Rpo11-like"/>
</dbReference>
<feature type="compositionally biased region" description="Acidic residues" evidence="6">
    <location>
        <begin position="28"/>
        <end position="56"/>
    </location>
</feature>
<gene>
    <name evidence="8" type="primary">RPC19</name>
    <name evidence="8" type="ORF">SCUCBS95973_004381</name>
</gene>
<keyword evidence="2" id="KW-0240">DNA-directed RNA polymerase</keyword>
<dbReference type="EMBL" id="CAWUHB010000021">
    <property type="protein sequence ID" value="CAK7221100.1"/>
    <property type="molecule type" value="Genomic_DNA"/>
</dbReference>
<dbReference type="InterPro" id="IPR036603">
    <property type="entry name" value="RBP11-like"/>
</dbReference>
<feature type="domain" description="DNA-directed RNA polymerase RBP11-like dimerisation" evidence="7">
    <location>
        <begin position="71"/>
        <end position="141"/>
    </location>
</feature>
<evidence type="ECO:0000256" key="1">
    <source>
        <dbReference type="ARBA" id="ARBA00004123"/>
    </source>
</evidence>
<dbReference type="SUPFAM" id="SSF55257">
    <property type="entry name" value="RBP11-like subunits of RNA polymerase"/>
    <property type="match status" value="1"/>
</dbReference>
<comment type="caution">
    <text evidence="8">The sequence shown here is derived from an EMBL/GenBank/DDBJ whole genome shotgun (WGS) entry which is preliminary data.</text>
</comment>
<proteinExistence type="inferred from homology"/>
<evidence type="ECO:0000313" key="9">
    <source>
        <dbReference type="Proteomes" id="UP001642405"/>
    </source>
</evidence>
<keyword evidence="9" id="KW-1185">Reference proteome</keyword>
<feature type="region of interest" description="Disordered" evidence="6">
    <location>
        <begin position="1"/>
        <end position="66"/>
    </location>
</feature>
<dbReference type="PANTHER" id="PTHR13946">
    <property type="entry name" value="DNA-DIRECTED RNA POLYMERASE I,II,III"/>
    <property type="match status" value="1"/>
</dbReference>
<evidence type="ECO:0000256" key="4">
    <source>
        <dbReference type="ARBA" id="ARBA00023242"/>
    </source>
</evidence>
<evidence type="ECO:0000313" key="8">
    <source>
        <dbReference type="EMBL" id="CAK7221100.1"/>
    </source>
</evidence>
<dbReference type="InterPro" id="IPR033898">
    <property type="entry name" value="RNAP_AC19"/>
</dbReference>
<evidence type="ECO:0000259" key="7">
    <source>
        <dbReference type="Pfam" id="PF13656"/>
    </source>
</evidence>
<evidence type="ECO:0000256" key="5">
    <source>
        <dbReference type="ARBA" id="ARBA00025751"/>
    </source>
</evidence>
<reference evidence="8 9" key="1">
    <citation type="submission" date="2024-01" db="EMBL/GenBank/DDBJ databases">
        <authorList>
            <person name="Allen C."/>
            <person name="Tagirdzhanova G."/>
        </authorList>
    </citation>
    <scope>NUCLEOTIDE SEQUENCE [LARGE SCALE GENOMIC DNA]</scope>
</reference>
<evidence type="ECO:0000256" key="6">
    <source>
        <dbReference type="SAM" id="MobiDB-lite"/>
    </source>
</evidence>
<dbReference type="InterPro" id="IPR009025">
    <property type="entry name" value="RBP11-like_dimer"/>
</dbReference>
<keyword evidence="3" id="KW-0804">Transcription</keyword>
<keyword evidence="4" id="KW-0539">Nucleus</keyword>
<evidence type="ECO:0000256" key="2">
    <source>
        <dbReference type="ARBA" id="ARBA00022478"/>
    </source>
</evidence>
<dbReference type="HAMAP" id="MF_00261">
    <property type="entry name" value="RNApol_arch_Rpo11"/>
    <property type="match status" value="1"/>
</dbReference>
<dbReference type="CDD" id="cd07029">
    <property type="entry name" value="RNAP_I_III_AC19"/>
    <property type="match status" value="1"/>
</dbReference>
<name>A0ABP0BNS5_9PEZI</name>
<protein>
    <submittedName>
        <fullName evidence="8">RNA polymerase subunit AC19</fullName>
    </submittedName>
</protein>
<dbReference type="InterPro" id="IPR008193">
    <property type="entry name" value="RNA_pol_Rpb11_13-16kDa_CS"/>
</dbReference>
<accession>A0ABP0BNS5</accession>
<evidence type="ECO:0000256" key="3">
    <source>
        <dbReference type="ARBA" id="ARBA00023163"/>
    </source>
</evidence>
<organism evidence="8 9">
    <name type="scientific">Sporothrix curviconia</name>
    <dbReference type="NCBI Taxonomy" id="1260050"/>
    <lineage>
        <taxon>Eukaryota</taxon>
        <taxon>Fungi</taxon>
        <taxon>Dikarya</taxon>
        <taxon>Ascomycota</taxon>
        <taxon>Pezizomycotina</taxon>
        <taxon>Sordariomycetes</taxon>
        <taxon>Sordariomycetidae</taxon>
        <taxon>Ophiostomatales</taxon>
        <taxon>Ophiostomataceae</taxon>
        <taxon>Sporothrix</taxon>
    </lineage>
</organism>
<comment type="similarity">
    <text evidence="5">Belongs to the archaeal Rpo11/eukaryotic RPB11/RPC19 RNA polymerase subunit family.</text>
</comment>
<dbReference type="PROSITE" id="PS01154">
    <property type="entry name" value="RNA_POL_L_13KD"/>
    <property type="match status" value="1"/>
</dbReference>
<comment type="subcellular location">
    <subcellularLocation>
        <location evidence="1">Nucleus</location>
    </subcellularLocation>
</comment>
<dbReference type="Proteomes" id="UP001642405">
    <property type="component" value="Unassembled WGS sequence"/>
</dbReference>
<sequence length="157" mass="17513">MASRSRRKQPTAEEVPEDAEMADVPVAAEDEADEADDNIAEEGVEGEEGEEEEEEETQRVRLLPGSTPSAASFEFLEESHTMGNALRYIIMKNPDVEFCAYAIPHPSEAKMNIRIQTYEGTAIDALEKGLRDLQDLCDVVGEKYWDARNQYVEAAEA</sequence>
<dbReference type="Pfam" id="PF13656">
    <property type="entry name" value="RNA_pol_L_2"/>
    <property type="match status" value="1"/>
</dbReference>
<dbReference type="PANTHER" id="PTHR13946:SF28">
    <property type="entry name" value="DNA-DIRECTED RNA POLYMERASES I AND III SUBUNIT RPAC2"/>
    <property type="match status" value="1"/>
</dbReference>
<dbReference type="Gene3D" id="3.30.1360.10">
    <property type="entry name" value="RNA polymerase, RBP11-like subunit"/>
    <property type="match status" value="1"/>
</dbReference>